<dbReference type="HOGENOM" id="CLU_2491896_0_0_4"/>
<dbReference type="EMBL" id="CP001054">
    <property type="protein sequence ID" value="ACD21621.1"/>
    <property type="molecule type" value="Genomic_DNA"/>
</dbReference>
<geneLocation type="plasmid" evidence="1 2">
    <name>pBPHYT01</name>
</geneLocation>
<gene>
    <name evidence="1" type="ordered locus">Bphyt_7336</name>
</gene>
<name>B2TH72_PARPJ</name>
<organism evidence="1 2">
    <name type="scientific">Paraburkholderia phytofirmans (strain DSM 17436 / LMG 22146 / PsJN)</name>
    <name type="common">Burkholderia phytofirmans</name>
    <dbReference type="NCBI Taxonomy" id="398527"/>
    <lineage>
        <taxon>Bacteria</taxon>
        <taxon>Pseudomonadati</taxon>
        <taxon>Pseudomonadota</taxon>
        <taxon>Betaproteobacteria</taxon>
        <taxon>Burkholderiales</taxon>
        <taxon>Burkholderiaceae</taxon>
        <taxon>Paraburkholderia</taxon>
    </lineage>
</organism>
<dbReference type="KEGG" id="bpy:Bphyt_7336"/>
<sequence length="86" mass="9660">MGEQSSTVAIPRVVRAMRLRLAYAADRAEMAVAFGTEADAHYRIFDRSRAVNLRRYARGYLAGLLARRMDKTFIDNQFSPVGKPPA</sequence>
<accession>B2TH72</accession>
<evidence type="ECO:0000313" key="2">
    <source>
        <dbReference type="Proteomes" id="UP000001739"/>
    </source>
</evidence>
<keyword evidence="1" id="KW-0614">Plasmid</keyword>
<proteinExistence type="predicted"/>
<reference evidence="1 2" key="1">
    <citation type="journal article" date="2011" name="J. Bacteriol.">
        <title>Complete genome sequence of the plant growth-promoting endophyte Burkholderia phytofirmans strain PsJN.</title>
        <authorList>
            <person name="Weilharter A."/>
            <person name="Mitter B."/>
            <person name="Shin M.V."/>
            <person name="Chain P.S."/>
            <person name="Nowak J."/>
            <person name="Sessitsch A."/>
        </authorList>
    </citation>
    <scope>NUCLEOTIDE SEQUENCE [LARGE SCALE GENOMIC DNA]</scope>
    <source>
        <strain evidence="2">DSM 17436 / LMG 22146 / PsJN</strain>
        <plasmid evidence="1 2">pBPHYT01</plasmid>
    </source>
</reference>
<dbReference type="AlphaFoldDB" id="B2TH72"/>
<dbReference type="Proteomes" id="UP000001739">
    <property type="component" value="Plasmid pBPHYT01"/>
</dbReference>
<protein>
    <submittedName>
        <fullName evidence="1">Uncharacterized protein</fullName>
    </submittedName>
</protein>
<evidence type="ECO:0000313" key="1">
    <source>
        <dbReference type="EMBL" id="ACD21621.1"/>
    </source>
</evidence>